<evidence type="ECO:0000313" key="2">
    <source>
        <dbReference type="Proteomes" id="UP000886787"/>
    </source>
</evidence>
<dbReference type="EMBL" id="DVFW01000005">
    <property type="protein sequence ID" value="HIQ79805.1"/>
    <property type="molecule type" value="Genomic_DNA"/>
</dbReference>
<comment type="caution">
    <text evidence="1">The sequence shown here is derived from an EMBL/GenBank/DDBJ whole genome shotgun (WGS) entry which is preliminary data.</text>
</comment>
<accession>A0A9D1CUV6</accession>
<name>A0A9D1CUV6_9FIRM</name>
<protein>
    <recommendedName>
        <fullName evidence="3">Molecular chaperone GroEL</fullName>
    </recommendedName>
</protein>
<proteinExistence type="predicted"/>
<organism evidence="1 2">
    <name type="scientific">Candidatus Scatavimonas merdigallinarum</name>
    <dbReference type="NCBI Taxonomy" id="2840914"/>
    <lineage>
        <taxon>Bacteria</taxon>
        <taxon>Bacillati</taxon>
        <taxon>Bacillota</taxon>
        <taxon>Clostridia</taxon>
        <taxon>Eubacteriales</taxon>
        <taxon>Oscillospiraceae</taxon>
        <taxon>Oscillospiraceae incertae sedis</taxon>
        <taxon>Candidatus Scatavimonas</taxon>
    </lineage>
</organism>
<reference evidence="1" key="1">
    <citation type="submission" date="2020-10" db="EMBL/GenBank/DDBJ databases">
        <authorList>
            <person name="Gilroy R."/>
        </authorList>
    </citation>
    <scope>NUCLEOTIDE SEQUENCE</scope>
    <source>
        <strain evidence="1">ChiSjej1B19-3389</strain>
    </source>
</reference>
<gene>
    <name evidence="1" type="ORF">IAD32_00790</name>
</gene>
<sequence>MAYVAPELRPRFESLSIDLKNEILNRDVALYTLQDLIQVLEDIVDGK</sequence>
<dbReference type="Proteomes" id="UP000886787">
    <property type="component" value="Unassembled WGS sequence"/>
</dbReference>
<dbReference type="AlphaFoldDB" id="A0A9D1CUV6"/>
<evidence type="ECO:0000313" key="1">
    <source>
        <dbReference type="EMBL" id="HIQ79805.1"/>
    </source>
</evidence>
<reference evidence="1" key="2">
    <citation type="journal article" date="2021" name="PeerJ">
        <title>Extensive microbial diversity within the chicken gut microbiome revealed by metagenomics and culture.</title>
        <authorList>
            <person name="Gilroy R."/>
            <person name="Ravi A."/>
            <person name="Getino M."/>
            <person name="Pursley I."/>
            <person name="Horton D.L."/>
            <person name="Alikhan N.F."/>
            <person name="Baker D."/>
            <person name="Gharbi K."/>
            <person name="Hall N."/>
            <person name="Watson M."/>
            <person name="Adriaenssens E.M."/>
            <person name="Foster-Nyarko E."/>
            <person name="Jarju S."/>
            <person name="Secka A."/>
            <person name="Antonio M."/>
            <person name="Oren A."/>
            <person name="Chaudhuri R.R."/>
            <person name="La Ragione R."/>
            <person name="Hildebrand F."/>
            <person name="Pallen M.J."/>
        </authorList>
    </citation>
    <scope>NUCLEOTIDE SEQUENCE</scope>
    <source>
        <strain evidence="1">ChiSjej1B19-3389</strain>
    </source>
</reference>
<evidence type="ECO:0008006" key="3">
    <source>
        <dbReference type="Google" id="ProtNLM"/>
    </source>
</evidence>